<dbReference type="AlphaFoldDB" id="A0A4R1HSU9"/>
<dbReference type="InterPro" id="IPR034593">
    <property type="entry name" value="DgoD-like"/>
</dbReference>
<feature type="domain" description="Mandelate racemase/muconate lactonizing enzyme C-terminal" evidence="2">
    <location>
        <begin position="148"/>
        <end position="244"/>
    </location>
</feature>
<accession>A0A4R1HSU9</accession>
<dbReference type="GO" id="GO:0009063">
    <property type="term" value="P:amino acid catabolic process"/>
    <property type="evidence" value="ECO:0007669"/>
    <property type="project" value="InterPro"/>
</dbReference>
<dbReference type="InterPro" id="IPR029065">
    <property type="entry name" value="Enolase_C-like"/>
</dbReference>
<dbReference type="EMBL" id="SMFZ01000001">
    <property type="protein sequence ID" value="TCK24421.1"/>
    <property type="molecule type" value="Genomic_DNA"/>
</dbReference>
<keyword evidence="1" id="KW-0456">Lyase</keyword>
<dbReference type="SMART" id="SM00922">
    <property type="entry name" value="MR_MLE"/>
    <property type="match status" value="1"/>
</dbReference>
<evidence type="ECO:0000259" key="2">
    <source>
        <dbReference type="SMART" id="SM00922"/>
    </source>
</evidence>
<comment type="caution">
    <text evidence="3">The sequence shown here is derived from an EMBL/GenBank/DDBJ whole genome shotgun (WGS) entry which is preliminary data.</text>
</comment>
<dbReference type="InterPro" id="IPR013342">
    <property type="entry name" value="Mandelate_racemase_C"/>
</dbReference>
<dbReference type="CDD" id="cd03316">
    <property type="entry name" value="MR_like"/>
    <property type="match status" value="1"/>
</dbReference>
<proteinExistence type="predicted"/>
<dbReference type="OrthoDB" id="5241672at2"/>
<dbReference type="PANTHER" id="PTHR48080">
    <property type="entry name" value="D-GALACTONATE DEHYDRATASE-RELATED"/>
    <property type="match status" value="1"/>
</dbReference>
<dbReference type="SUPFAM" id="SSF54826">
    <property type="entry name" value="Enolase N-terminal domain-like"/>
    <property type="match status" value="1"/>
</dbReference>
<dbReference type="Proteomes" id="UP000295560">
    <property type="component" value="Unassembled WGS sequence"/>
</dbReference>
<dbReference type="RefSeq" id="WP_132420865.1">
    <property type="nucleotide sequence ID" value="NZ_SMFZ01000001.1"/>
</dbReference>
<organism evidence="3 4">
    <name type="scientific">Pseudonocardia endophytica</name>
    <dbReference type="NCBI Taxonomy" id="401976"/>
    <lineage>
        <taxon>Bacteria</taxon>
        <taxon>Bacillati</taxon>
        <taxon>Actinomycetota</taxon>
        <taxon>Actinomycetes</taxon>
        <taxon>Pseudonocardiales</taxon>
        <taxon>Pseudonocardiaceae</taxon>
        <taxon>Pseudonocardia</taxon>
    </lineage>
</organism>
<dbReference type="PROSITE" id="PS00908">
    <property type="entry name" value="MR_MLE_1"/>
    <property type="match status" value="1"/>
</dbReference>
<dbReference type="InterPro" id="IPR018110">
    <property type="entry name" value="Mandel_Rmase/mucon_lact_enz_CS"/>
</dbReference>
<dbReference type="Pfam" id="PF13378">
    <property type="entry name" value="MR_MLE_C"/>
    <property type="match status" value="1"/>
</dbReference>
<evidence type="ECO:0000313" key="4">
    <source>
        <dbReference type="Proteomes" id="UP000295560"/>
    </source>
</evidence>
<sequence>MRIVDVIAFPTSFRLAPDEQVTLGIGTTVKRDAVIVKVVTDEGVVGWGEAHHGRAPGTVAHLVSTTVRELVVGRDPLDVVGAWDAVYRSQLASHGTGAAAAMALSGVDMALWDIRGRAAGMPLCALLGGARRPVPAYAGGVAMGHQPPGDLVAEAVPLVEQGYRALKLRVGDRPDRDLERVRAVRDAVGDDVVLLTDANTGYDLADVRAVTPELERLDVGWLEEPFPAHDHRSYAAAARLTRIPLAAGENHYTRFEFHRLVEDGVLSVLQPDLSKAGGVTEVARIAAMASAWKVPVHPHSSMTGLNMAATIHLLAAIDNAGYFEADVSRPNRFRDELVSTPWELAPDGTVTPLPGPGIGVEVDEDFLRAHPVIDGPSYVR</sequence>
<reference evidence="3 4" key="1">
    <citation type="submission" date="2019-03" db="EMBL/GenBank/DDBJ databases">
        <title>Sequencing the genomes of 1000 actinobacteria strains.</title>
        <authorList>
            <person name="Klenk H.-P."/>
        </authorList>
    </citation>
    <scope>NUCLEOTIDE SEQUENCE [LARGE SCALE GENOMIC DNA]</scope>
    <source>
        <strain evidence="3 4">DSM 44969</strain>
    </source>
</reference>
<evidence type="ECO:0000256" key="1">
    <source>
        <dbReference type="ARBA" id="ARBA00023239"/>
    </source>
</evidence>
<keyword evidence="4" id="KW-1185">Reference proteome</keyword>
<evidence type="ECO:0000313" key="3">
    <source>
        <dbReference type="EMBL" id="TCK24421.1"/>
    </source>
</evidence>
<name>A0A4R1HSU9_PSEEN</name>
<dbReference type="PANTHER" id="PTHR48080:SF2">
    <property type="entry name" value="D-GALACTONATE DEHYDRATASE"/>
    <property type="match status" value="1"/>
</dbReference>
<gene>
    <name evidence="3" type="ORF">EV378_0193</name>
</gene>
<dbReference type="Gene3D" id="3.30.390.10">
    <property type="entry name" value="Enolase-like, N-terminal domain"/>
    <property type="match status" value="1"/>
</dbReference>
<dbReference type="InterPro" id="IPR036849">
    <property type="entry name" value="Enolase-like_C_sf"/>
</dbReference>
<protein>
    <submittedName>
        <fullName evidence="3">L-alanine-DL-glutamate epimerase-like enolase superfamily enzyme</fullName>
    </submittedName>
</protein>
<dbReference type="GO" id="GO:0016829">
    <property type="term" value="F:lyase activity"/>
    <property type="evidence" value="ECO:0007669"/>
    <property type="project" value="UniProtKB-KW"/>
</dbReference>
<dbReference type="Pfam" id="PF02746">
    <property type="entry name" value="MR_MLE_N"/>
    <property type="match status" value="1"/>
</dbReference>
<dbReference type="InterPro" id="IPR013341">
    <property type="entry name" value="Mandelate_racemase_N_dom"/>
</dbReference>
<dbReference type="SFLD" id="SFLDS00001">
    <property type="entry name" value="Enolase"/>
    <property type="match status" value="1"/>
</dbReference>
<dbReference type="Gene3D" id="3.20.20.120">
    <property type="entry name" value="Enolase-like C-terminal domain"/>
    <property type="match status" value="1"/>
</dbReference>
<dbReference type="SUPFAM" id="SSF51604">
    <property type="entry name" value="Enolase C-terminal domain-like"/>
    <property type="match status" value="1"/>
</dbReference>
<dbReference type="SFLD" id="SFLDG00179">
    <property type="entry name" value="mandelate_racemase"/>
    <property type="match status" value="1"/>
</dbReference>
<dbReference type="InterPro" id="IPR029017">
    <property type="entry name" value="Enolase-like_N"/>
</dbReference>